<dbReference type="HOGENOM" id="CLU_3135102_0_0_6"/>
<proteinExistence type="predicted"/>
<sequence>MVQGAAGEFVQRHQLAIGEWCLVVTVGRFKWTQFGRAVLARFLLVLLTP</sequence>
<dbReference type="Proteomes" id="UP000028681">
    <property type="component" value="Chromosome"/>
</dbReference>
<dbReference type="EMBL" id="CP006664">
    <property type="protein sequence ID" value="AIJ09021.1"/>
    <property type="molecule type" value="Genomic_DNA"/>
</dbReference>
<accession>A0A076LMH1</accession>
<organism evidence="1 2">
    <name type="scientific">Edwardsiella anguillarum ET080813</name>
    <dbReference type="NCBI Taxonomy" id="667120"/>
    <lineage>
        <taxon>Bacteria</taxon>
        <taxon>Pseudomonadati</taxon>
        <taxon>Pseudomonadota</taxon>
        <taxon>Gammaproteobacteria</taxon>
        <taxon>Enterobacterales</taxon>
        <taxon>Hafniaceae</taxon>
        <taxon>Edwardsiella</taxon>
    </lineage>
</organism>
<gene>
    <name evidence="1" type="ORF">ETEE_2584</name>
</gene>
<reference evidence="1 2" key="1">
    <citation type="journal article" date="2012" name="PLoS ONE">
        <title>Edwardsiella comparative phylogenomics reveal the new intra/inter-species taxonomic relationships, virulence evolution and niche adaptation mechanisms.</title>
        <authorList>
            <person name="Yang M."/>
            <person name="Lv Y."/>
            <person name="Xiao J."/>
            <person name="Wu H."/>
            <person name="Zheng H."/>
            <person name="Liu Q."/>
            <person name="Zhang Y."/>
            <person name="Wang Q."/>
        </authorList>
    </citation>
    <scope>NUCLEOTIDE SEQUENCE [LARGE SCALE GENOMIC DNA]</scope>
    <source>
        <strain evidence="2">080813</strain>
    </source>
</reference>
<name>A0A076LMH1_9GAMM</name>
<evidence type="ECO:0000313" key="2">
    <source>
        <dbReference type="Proteomes" id="UP000028681"/>
    </source>
</evidence>
<evidence type="ECO:0000313" key="1">
    <source>
        <dbReference type="EMBL" id="AIJ09021.1"/>
    </source>
</evidence>
<protein>
    <submittedName>
        <fullName evidence="1">Uncharacterized protein</fullName>
    </submittedName>
</protein>
<dbReference type="KEGG" id="ete:ETEE_2584"/>
<dbReference type="AlphaFoldDB" id="A0A076LMH1"/>